<evidence type="ECO:0000256" key="2">
    <source>
        <dbReference type="ARBA" id="ARBA00023315"/>
    </source>
</evidence>
<dbReference type="PANTHER" id="PTHR43877">
    <property type="entry name" value="AMINOALKYLPHOSPHONATE N-ACETYLTRANSFERASE-RELATED-RELATED"/>
    <property type="match status" value="1"/>
</dbReference>
<keyword evidence="5" id="KW-1185">Reference proteome</keyword>
<keyword evidence="2" id="KW-0012">Acyltransferase</keyword>
<dbReference type="CDD" id="cd04301">
    <property type="entry name" value="NAT_SF"/>
    <property type="match status" value="1"/>
</dbReference>
<dbReference type="Gene3D" id="3.40.630.30">
    <property type="match status" value="1"/>
</dbReference>
<accession>A0A840NAK4</accession>
<comment type="caution">
    <text evidence="4">The sequence shown here is derived from an EMBL/GenBank/DDBJ whole genome shotgun (WGS) entry which is preliminary data.</text>
</comment>
<dbReference type="Pfam" id="PF00583">
    <property type="entry name" value="Acetyltransf_1"/>
    <property type="match status" value="1"/>
</dbReference>
<dbReference type="EMBL" id="JACHIV010000001">
    <property type="protein sequence ID" value="MBB5067881.1"/>
    <property type="molecule type" value="Genomic_DNA"/>
</dbReference>
<evidence type="ECO:0000313" key="5">
    <source>
        <dbReference type="Proteomes" id="UP000580474"/>
    </source>
</evidence>
<feature type="domain" description="N-acetyltransferase" evidence="3">
    <location>
        <begin position="1"/>
        <end position="164"/>
    </location>
</feature>
<reference evidence="4 5" key="1">
    <citation type="submission" date="2020-08" db="EMBL/GenBank/DDBJ databases">
        <title>Sequencing the genomes of 1000 actinobacteria strains.</title>
        <authorList>
            <person name="Klenk H.-P."/>
        </authorList>
    </citation>
    <scope>NUCLEOTIDE SEQUENCE [LARGE SCALE GENOMIC DNA]</scope>
    <source>
        <strain evidence="4 5">DSM 45582</strain>
    </source>
</reference>
<dbReference type="PROSITE" id="PS51186">
    <property type="entry name" value="GNAT"/>
    <property type="match status" value="1"/>
</dbReference>
<name>A0A840NAK4_9PSEU</name>
<dbReference type="InterPro" id="IPR016181">
    <property type="entry name" value="Acyl_CoA_acyltransferase"/>
</dbReference>
<dbReference type="AlphaFoldDB" id="A0A840NAK4"/>
<dbReference type="InterPro" id="IPR000182">
    <property type="entry name" value="GNAT_dom"/>
</dbReference>
<keyword evidence="1 4" id="KW-0808">Transferase</keyword>
<dbReference type="InterPro" id="IPR050832">
    <property type="entry name" value="Bact_Acetyltransf"/>
</dbReference>
<dbReference type="SUPFAM" id="SSF55729">
    <property type="entry name" value="Acyl-CoA N-acyltransferases (Nat)"/>
    <property type="match status" value="1"/>
</dbReference>
<evidence type="ECO:0000259" key="3">
    <source>
        <dbReference type="PROSITE" id="PS51186"/>
    </source>
</evidence>
<gene>
    <name evidence="4" type="ORF">BJ969_000969</name>
</gene>
<protein>
    <submittedName>
        <fullName evidence="4">RimJ/RimL family protein N-acetyltransferase</fullName>
    </submittedName>
</protein>
<dbReference type="RefSeq" id="WP_184477673.1">
    <property type="nucleotide sequence ID" value="NZ_JACHIV010000001.1"/>
</dbReference>
<dbReference type="Proteomes" id="UP000580474">
    <property type="component" value="Unassembled WGS sequence"/>
</dbReference>
<evidence type="ECO:0000256" key="1">
    <source>
        <dbReference type="ARBA" id="ARBA00022679"/>
    </source>
</evidence>
<organism evidence="4 5">
    <name type="scientific">Saccharopolyspora gloriosae</name>
    <dbReference type="NCBI Taxonomy" id="455344"/>
    <lineage>
        <taxon>Bacteria</taxon>
        <taxon>Bacillati</taxon>
        <taxon>Actinomycetota</taxon>
        <taxon>Actinomycetes</taxon>
        <taxon>Pseudonocardiales</taxon>
        <taxon>Pseudonocardiaceae</taxon>
        <taxon>Saccharopolyspora</taxon>
    </lineage>
</organism>
<sequence length="167" mass="18092">MRVRTAVQDDEPELARIVHTAWSPESSVFPRPPLDAPAFTEPVRPEDVLVAVENAHPLGFAKLVPSSLAQPKVGSVTAHVQLIYGCSVAPEHQGRGVGTALLHAIRQESVARGARRITLKVLGSNPRAQALYQRHGYRVEGTLRGELFLQGDYVDDVLMALDLDSGA</sequence>
<proteinExistence type="predicted"/>
<evidence type="ECO:0000313" key="4">
    <source>
        <dbReference type="EMBL" id="MBB5067881.1"/>
    </source>
</evidence>
<dbReference type="GO" id="GO:0016747">
    <property type="term" value="F:acyltransferase activity, transferring groups other than amino-acyl groups"/>
    <property type="evidence" value="ECO:0007669"/>
    <property type="project" value="InterPro"/>
</dbReference>